<sequence length="443" mass="48049">MVSQASGTPLGDAAAEDAVTICRDLLRFDTTNYGDGSGPGERLAAEYIAGVLADAGLEPEIIEPTPGRTNVVAVWPGANPDRPRLLVHGHTDVVPADAADWRYPPFSGEIADGCVWGRGAVDMKNLLAMVLAVVRERRRESRPPARDVVLAFVADEETGGHHGAGWLCQNRPELFEGCTEAISEVGGFSVTLPTGRRLYLVETAQKGIAWYRLTADGVAGHGSMLNDENSVIELAEAVARIGRHRFPQRIRPALRDFLTELAAELGEPLDLENPAPLLKALGPVERIVGGTFRDMATPTVLRAGMKTNVIPGQAHAEIDCRYLPGSEETFLSELDILLGPHVRREELHYDIAVETDFTGPVTDAMRASLEAEDPDGRAVPYLLSAGTDAKHFSRLGIACFGFVPLRLPPDFDYPGVFHGVDERVPTDSLRFGARVLDRFFDLC</sequence>
<dbReference type="Pfam" id="PF07687">
    <property type="entry name" value="M20_dimer"/>
    <property type="match status" value="1"/>
</dbReference>
<feature type="domain" description="Peptidase M20 dimerisation" evidence="6">
    <location>
        <begin position="203"/>
        <end position="329"/>
    </location>
</feature>
<dbReference type="InterPro" id="IPR001261">
    <property type="entry name" value="ArgE/DapE_CS"/>
</dbReference>
<comment type="similarity">
    <text evidence="2">Belongs to the peptidase M20A family.</text>
</comment>
<dbReference type="PROSITE" id="PS00758">
    <property type="entry name" value="ARGE_DAPE_CPG2_1"/>
    <property type="match status" value="1"/>
</dbReference>
<evidence type="ECO:0000256" key="4">
    <source>
        <dbReference type="ARBA" id="ARBA00022801"/>
    </source>
</evidence>
<dbReference type="Pfam" id="PF01546">
    <property type="entry name" value="Peptidase_M20"/>
    <property type="match status" value="1"/>
</dbReference>
<keyword evidence="8" id="KW-1185">Reference proteome</keyword>
<evidence type="ECO:0000256" key="1">
    <source>
        <dbReference type="ARBA" id="ARBA00001947"/>
    </source>
</evidence>
<dbReference type="EMBL" id="BSTK01000003">
    <property type="protein sequence ID" value="GLY84375.1"/>
    <property type="molecule type" value="Genomic_DNA"/>
</dbReference>
<dbReference type="GO" id="GO:0046872">
    <property type="term" value="F:metal ion binding"/>
    <property type="evidence" value="ECO:0007669"/>
    <property type="project" value="UniProtKB-KW"/>
</dbReference>
<dbReference type="PROSITE" id="PS00759">
    <property type="entry name" value="ARGE_DAPE_CPG2_2"/>
    <property type="match status" value="1"/>
</dbReference>
<organism evidence="7 8">
    <name type="scientific">Actinoallomurus iriomotensis</name>
    <dbReference type="NCBI Taxonomy" id="478107"/>
    <lineage>
        <taxon>Bacteria</taxon>
        <taxon>Bacillati</taxon>
        <taxon>Actinomycetota</taxon>
        <taxon>Actinomycetes</taxon>
        <taxon>Streptosporangiales</taxon>
        <taxon>Thermomonosporaceae</taxon>
        <taxon>Actinoallomurus</taxon>
    </lineage>
</organism>
<gene>
    <name evidence="7" type="ORF">Airi02_023040</name>
</gene>
<comment type="cofactor">
    <cofactor evidence="1">
        <name>Zn(2+)</name>
        <dbReference type="ChEBI" id="CHEBI:29105"/>
    </cofactor>
</comment>
<name>A0A9W6RYC1_9ACTN</name>
<dbReference type="RefSeq" id="WP_285569818.1">
    <property type="nucleotide sequence ID" value="NZ_BSTK01000003.1"/>
</dbReference>
<keyword evidence="4" id="KW-0378">Hydrolase</keyword>
<evidence type="ECO:0000313" key="7">
    <source>
        <dbReference type="EMBL" id="GLY84375.1"/>
    </source>
</evidence>
<dbReference type="InterPro" id="IPR036264">
    <property type="entry name" value="Bact_exopeptidase_dim_dom"/>
</dbReference>
<keyword evidence="3" id="KW-0479">Metal-binding</keyword>
<dbReference type="Gene3D" id="3.40.630.10">
    <property type="entry name" value="Zn peptidases"/>
    <property type="match status" value="1"/>
</dbReference>
<dbReference type="Proteomes" id="UP001165074">
    <property type="component" value="Unassembled WGS sequence"/>
</dbReference>
<dbReference type="InterPro" id="IPR002933">
    <property type="entry name" value="Peptidase_M20"/>
</dbReference>
<dbReference type="FunFam" id="1.10.150.900:FF:000002">
    <property type="entry name" value="M20/M25/M40 family peptidase"/>
    <property type="match status" value="1"/>
</dbReference>
<accession>A0A9W6RYC1</accession>
<comment type="caution">
    <text evidence="7">The sequence shown here is derived from an EMBL/GenBank/DDBJ whole genome shotgun (WGS) entry which is preliminary data.</text>
</comment>
<dbReference type="AlphaFoldDB" id="A0A9W6RYC1"/>
<dbReference type="GO" id="GO:0016787">
    <property type="term" value="F:hydrolase activity"/>
    <property type="evidence" value="ECO:0007669"/>
    <property type="project" value="UniProtKB-KW"/>
</dbReference>
<reference evidence="7" key="1">
    <citation type="submission" date="2023-03" db="EMBL/GenBank/DDBJ databases">
        <title>Actinoallomurus iriomotensis NBRC 103684.</title>
        <authorList>
            <person name="Ichikawa N."/>
            <person name="Sato H."/>
            <person name="Tonouchi N."/>
        </authorList>
    </citation>
    <scope>NUCLEOTIDE SEQUENCE</scope>
    <source>
        <strain evidence="7">NBRC 103684</strain>
    </source>
</reference>
<dbReference type="NCBIfam" id="NF005913">
    <property type="entry name" value="PRK07906.1"/>
    <property type="match status" value="1"/>
</dbReference>
<keyword evidence="5" id="KW-0862">Zinc</keyword>
<dbReference type="PANTHER" id="PTHR43808">
    <property type="entry name" value="ACETYLORNITHINE DEACETYLASE"/>
    <property type="match status" value="1"/>
</dbReference>
<dbReference type="PANTHER" id="PTHR43808:SF8">
    <property type="entry name" value="PEPTIDASE M20 DIMERISATION DOMAIN-CONTAINING PROTEIN"/>
    <property type="match status" value="1"/>
</dbReference>
<evidence type="ECO:0000256" key="5">
    <source>
        <dbReference type="ARBA" id="ARBA00022833"/>
    </source>
</evidence>
<dbReference type="InterPro" id="IPR050072">
    <property type="entry name" value="Peptidase_M20A"/>
</dbReference>
<dbReference type="SUPFAM" id="SSF53187">
    <property type="entry name" value="Zn-dependent exopeptidases"/>
    <property type="match status" value="1"/>
</dbReference>
<protein>
    <submittedName>
        <fullName evidence="7">Peptidase M20</fullName>
    </submittedName>
</protein>
<evidence type="ECO:0000256" key="3">
    <source>
        <dbReference type="ARBA" id="ARBA00022723"/>
    </source>
</evidence>
<evidence type="ECO:0000313" key="8">
    <source>
        <dbReference type="Proteomes" id="UP001165074"/>
    </source>
</evidence>
<proteinExistence type="inferred from homology"/>
<dbReference type="SUPFAM" id="SSF55031">
    <property type="entry name" value="Bacterial exopeptidase dimerisation domain"/>
    <property type="match status" value="1"/>
</dbReference>
<evidence type="ECO:0000259" key="6">
    <source>
        <dbReference type="Pfam" id="PF07687"/>
    </source>
</evidence>
<dbReference type="InterPro" id="IPR011650">
    <property type="entry name" value="Peptidase_M20_dimer"/>
</dbReference>
<dbReference type="Gene3D" id="3.30.70.360">
    <property type="match status" value="1"/>
</dbReference>
<dbReference type="Gene3D" id="1.10.150.900">
    <property type="match status" value="1"/>
</dbReference>
<evidence type="ECO:0000256" key="2">
    <source>
        <dbReference type="ARBA" id="ARBA00006247"/>
    </source>
</evidence>